<accession>A0ABW9G7I4</accession>
<comment type="caution">
    <text evidence="2">The sequence shown here is derived from an EMBL/GenBank/DDBJ whole genome shotgun (WGS) entry which is preliminary data.</text>
</comment>
<reference evidence="2 3" key="1">
    <citation type="journal article" date="2013" name="Int. J. Syst. Evol. Microbiol.">
        <title>Celerinatantimonas yamalensis sp. nov., a cold-adapted diazotrophic bacterium from a cold permafrost brine.</title>
        <authorList>
            <person name="Shcherbakova V."/>
            <person name="Chuvilskaya N."/>
            <person name="Rivkina E."/>
            <person name="Demidov N."/>
            <person name="Uchaeva V."/>
            <person name="Suetin S."/>
            <person name="Suzina N."/>
            <person name="Gilichinsky D."/>
        </authorList>
    </citation>
    <scope>NUCLEOTIDE SEQUENCE [LARGE SCALE GENOMIC DNA]</scope>
    <source>
        <strain evidence="2 3">C7</strain>
    </source>
</reference>
<proteinExistence type="predicted"/>
<protein>
    <submittedName>
        <fullName evidence="2">DUF6515 family protein</fullName>
    </submittedName>
</protein>
<keyword evidence="3" id="KW-1185">Reference proteome</keyword>
<feature type="signal peptide" evidence="1">
    <location>
        <begin position="1"/>
        <end position="30"/>
    </location>
</feature>
<evidence type="ECO:0000313" key="2">
    <source>
        <dbReference type="EMBL" id="MFM2485457.1"/>
    </source>
</evidence>
<evidence type="ECO:0000256" key="1">
    <source>
        <dbReference type="SAM" id="SignalP"/>
    </source>
</evidence>
<keyword evidence="1" id="KW-0732">Signal</keyword>
<name>A0ABW9G7I4_9GAMM</name>
<feature type="chain" id="PRO_5047228901" evidence="1">
    <location>
        <begin position="31"/>
        <end position="164"/>
    </location>
</feature>
<dbReference type="InterPro" id="IPR045398">
    <property type="entry name" value="DUF6515"/>
</dbReference>
<dbReference type="RefSeq" id="WP_408623692.1">
    <property type="nucleotide sequence ID" value="NZ_JBEQCT010000004.1"/>
</dbReference>
<sequence length="164" mass="18580">MNRHHWCNQLTWLMISFLLSSMVSIQMAQAHPEFHPREPFHPWFSASPRSHGPRLPNDAAWMVIAGINYAIIDGLYYQHSGDRYIYVDHPPSIPPSNTTIVIDNTDALQSDAASTTILPGTLVEKLPRQYKTVSVNGRDYYVSGRIWYAALAKNQGFIVVKAQL</sequence>
<dbReference type="Proteomes" id="UP001629953">
    <property type="component" value="Unassembled WGS sequence"/>
</dbReference>
<evidence type="ECO:0000313" key="3">
    <source>
        <dbReference type="Proteomes" id="UP001629953"/>
    </source>
</evidence>
<organism evidence="2 3">
    <name type="scientific">Celerinatantimonas yamalensis</name>
    <dbReference type="NCBI Taxonomy" id="559956"/>
    <lineage>
        <taxon>Bacteria</taxon>
        <taxon>Pseudomonadati</taxon>
        <taxon>Pseudomonadota</taxon>
        <taxon>Gammaproteobacteria</taxon>
        <taxon>Celerinatantimonadaceae</taxon>
        <taxon>Celerinatantimonas</taxon>
    </lineage>
</organism>
<gene>
    <name evidence="2" type="ORF">ABUE30_10360</name>
</gene>
<dbReference type="Pfam" id="PF20125">
    <property type="entry name" value="DUF6515"/>
    <property type="match status" value="1"/>
</dbReference>
<dbReference type="EMBL" id="JBEQCT010000004">
    <property type="protein sequence ID" value="MFM2485457.1"/>
    <property type="molecule type" value="Genomic_DNA"/>
</dbReference>